<dbReference type="AlphaFoldDB" id="A0A3M7T961"/>
<evidence type="ECO:0000313" key="1">
    <source>
        <dbReference type="EMBL" id="RNA44634.1"/>
    </source>
</evidence>
<dbReference type="Proteomes" id="UP000276133">
    <property type="component" value="Unassembled WGS sequence"/>
</dbReference>
<gene>
    <name evidence="1" type="ORF">BpHYR1_035229</name>
</gene>
<accession>A0A3M7T961</accession>
<comment type="caution">
    <text evidence="1">The sequence shown here is derived from an EMBL/GenBank/DDBJ whole genome shotgun (WGS) entry which is preliminary data.</text>
</comment>
<dbReference type="EMBL" id="REGN01000082">
    <property type="protein sequence ID" value="RNA44634.1"/>
    <property type="molecule type" value="Genomic_DNA"/>
</dbReference>
<name>A0A3M7T961_BRAPC</name>
<proteinExistence type="predicted"/>
<reference evidence="1 2" key="1">
    <citation type="journal article" date="2018" name="Sci. Rep.">
        <title>Genomic signatures of local adaptation to the degree of environmental predictability in rotifers.</title>
        <authorList>
            <person name="Franch-Gras L."/>
            <person name="Hahn C."/>
            <person name="Garcia-Roger E.M."/>
            <person name="Carmona M.J."/>
            <person name="Serra M."/>
            <person name="Gomez A."/>
        </authorList>
    </citation>
    <scope>NUCLEOTIDE SEQUENCE [LARGE SCALE GENOMIC DNA]</scope>
    <source>
        <strain evidence="1">HYR1</strain>
    </source>
</reference>
<organism evidence="1 2">
    <name type="scientific">Brachionus plicatilis</name>
    <name type="common">Marine rotifer</name>
    <name type="synonym">Brachionus muelleri</name>
    <dbReference type="NCBI Taxonomy" id="10195"/>
    <lineage>
        <taxon>Eukaryota</taxon>
        <taxon>Metazoa</taxon>
        <taxon>Spiralia</taxon>
        <taxon>Gnathifera</taxon>
        <taxon>Rotifera</taxon>
        <taxon>Eurotatoria</taxon>
        <taxon>Monogononta</taxon>
        <taxon>Pseudotrocha</taxon>
        <taxon>Ploima</taxon>
        <taxon>Brachionidae</taxon>
        <taxon>Brachionus</taxon>
    </lineage>
</organism>
<sequence>MDKIFNILIDCQETKPLCVKSNRSIGNGKLHDFDRDNSCEALISSMAFASNSKIISKQNLLFSSQNLKQLILKVNNPDANLFGITLDHGKNRLKLIPNIFVLYNQSS</sequence>
<keyword evidence="2" id="KW-1185">Reference proteome</keyword>
<protein>
    <submittedName>
        <fullName evidence="1">Uncharacterized protein</fullName>
    </submittedName>
</protein>
<evidence type="ECO:0000313" key="2">
    <source>
        <dbReference type="Proteomes" id="UP000276133"/>
    </source>
</evidence>